<organism evidence="1">
    <name type="scientific">termite gut metagenome</name>
    <dbReference type="NCBI Taxonomy" id="433724"/>
    <lineage>
        <taxon>unclassified sequences</taxon>
        <taxon>metagenomes</taxon>
        <taxon>organismal metagenomes</taxon>
    </lineage>
</organism>
<protein>
    <recommendedName>
        <fullName evidence="2">Transposase</fullName>
    </recommendedName>
</protein>
<evidence type="ECO:0008006" key="2">
    <source>
        <dbReference type="Google" id="ProtNLM"/>
    </source>
</evidence>
<comment type="caution">
    <text evidence="1">The sequence shown here is derived from an EMBL/GenBank/DDBJ whole genome shotgun (WGS) entry which is preliminary data.</text>
</comment>
<name>A0A5J4R4W0_9ZZZZ</name>
<accession>A0A5J4R4W0</accession>
<dbReference type="InterPro" id="IPR009057">
    <property type="entry name" value="Homeodomain-like_sf"/>
</dbReference>
<sequence length="192" mass="22621">MVRRERKFYSKEFRERVLTAYYNSNESLAMIAHRFQVKQDTVSSWVYRKNSSSNQENTINLEASNVMPMKKEKLTPEQMEQRILDLEQELEQEKMRSVCLNKMIDIAERELKIDIRKNLVPNSPRSETGTSILQDRCSVSAVWQEPSGLFGRGSPKRFSWYGSQKTIDLSSSYVSGNEYQYWQRCFYRVALS</sequence>
<proteinExistence type="predicted"/>
<dbReference type="SUPFAM" id="SSF46689">
    <property type="entry name" value="Homeodomain-like"/>
    <property type="match status" value="1"/>
</dbReference>
<gene>
    <name evidence="1" type="ORF">EZS27_023409</name>
</gene>
<evidence type="ECO:0000313" key="1">
    <source>
        <dbReference type="EMBL" id="KAA6327623.1"/>
    </source>
</evidence>
<dbReference type="Gene3D" id="1.10.10.60">
    <property type="entry name" value="Homeodomain-like"/>
    <property type="match status" value="1"/>
</dbReference>
<dbReference type="EMBL" id="SNRY01001959">
    <property type="protein sequence ID" value="KAA6327623.1"/>
    <property type="molecule type" value="Genomic_DNA"/>
</dbReference>
<dbReference type="AlphaFoldDB" id="A0A5J4R4W0"/>
<reference evidence="1" key="1">
    <citation type="submission" date="2019-03" db="EMBL/GenBank/DDBJ databases">
        <title>Single cell metagenomics reveals metabolic interactions within the superorganism composed of flagellate Streblomastix strix and complex community of Bacteroidetes bacteria on its surface.</title>
        <authorList>
            <person name="Treitli S.C."/>
            <person name="Kolisko M."/>
            <person name="Husnik F."/>
            <person name="Keeling P."/>
            <person name="Hampl V."/>
        </authorList>
    </citation>
    <scope>NUCLEOTIDE SEQUENCE</scope>
    <source>
        <strain evidence="1">STM</strain>
    </source>
</reference>